<protein>
    <submittedName>
        <fullName evidence="1">Phosphatidylethanolamine-binding protein (PEBP) family (PEBP)</fullName>
    </submittedName>
    <submittedName>
        <fullName evidence="2">Raf-like protein</fullName>
    </submittedName>
</protein>
<reference evidence="2" key="1">
    <citation type="journal article" date="2015" name="BMC Genomics">
        <title>Comparative genomics of Fructobacillus spp. and Leuconostoc spp. reveals niche-specific evolution of Fructobacillus spp.</title>
        <authorList>
            <person name="Endo A."/>
            <person name="Tanizawa Y."/>
            <person name="Tanaka N."/>
            <person name="Maeno S."/>
            <person name="Kumar H."/>
            <person name="Shiwa Y."/>
            <person name="Okada S."/>
            <person name="Yoshikawa H."/>
            <person name="Dicks L."/>
            <person name="Nakagawa J."/>
            <person name="Arita M."/>
        </authorList>
    </citation>
    <scope>NUCLEOTIDE SEQUENCE [LARGE SCALE GENOMIC DNA]</scope>
    <source>
        <strain evidence="2">F214-1</strain>
    </source>
</reference>
<reference evidence="1 3" key="2">
    <citation type="submission" date="2023-10" db="EMBL/GenBank/DDBJ databases">
        <authorList>
            <person name="Botero Cardona J."/>
        </authorList>
    </citation>
    <scope>NUCLEOTIDE SEQUENCE [LARGE SCALE GENOMIC DNA]</scope>
    <source>
        <strain evidence="1 3">R-53137</strain>
    </source>
</reference>
<dbReference type="STRING" id="709323.GCA_001047135_01342"/>
<dbReference type="InterPro" id="IPR036610">
    <property type="entry name" value="PEBP-like_sf"/>
</dbReference>
<accession>A0A3F3H4S0</accession>
<dbReference type="AlphaFoldDB" id="A0A3F3H4S0"/>
<gene>
    <name evidence="2" type="ORF">FTRO_0080480</name>
    <name evidence="1" type="ORF">R53137_KAKDMLNK_01461</name>
</gene>
<proteinExistence type="predicted"/>
<dbReference type="Proteomes" id="UP000064514">
    <property type="component" value="Unassembled WGS sequence"/>
</dbReference>
<evidence type="ECO:0000313" key="3">
    <source>
        <dbReference type="Proteomes" id="UP001314262"/>
    </source>
</evidence>
<keyword evidence="3" id="KW-1185">Reference proteome</keyword>
<evidence type="ECO:0000313" key="1">
    <source>
        <dbReference type="EMBL" id="CAK1253134.1"/>
    </source>
</evidence>
<sequence>MQIQVTTEDGYLPDAYSKFANDSEKSGRYPIQSFPFEVTDLPAGTKYLSWAFIDFDSIPVMGFPWIHWLAANYPVTQDTVSIPANLAQLAANHETDVVNDGFVQGENSSYSRYIQEKDSKLKQTYIGPVPPDHDHRYTLMVIACREKLPVKTGFFLNELHHLKQDNPAIILADTSVDILAKA</sequence>
<dbReference type="NCBIfam" id="TIGR00481">
    <property type="entry name" value="YbhB/YbcL family Raf kinase inhibitor-like protein"/>
    <property type="match status" value="1"/>
</dbReference>
<dbReference type="CDD" id="cd00865">
    <property type="entry name" value="PEBP_bact_arch"/>
    <property type="match status" value="1"/>
</dbReference>
<name>A0A3F3H4S0_9LACO</name>
<dbReference type="SUPFAM" id="SSF49777">
    <property type="entry name" value="PEBP-like"/>
    <property type="match status" value="1"/>
</dbReference>
<dbReference type="Pfam" id="PF01161">
    <property type="entry name" value="PBP"/>
    <property type="match status" value="1"/>
</dbReference>
<dbReference type="InterPro" id="IPR005247">
    <property type="entry name" value="YbhB_YbcL/LppC-like"/>
</dbReference>
<evidence type="ECO:0000313" key="2">
    <source>
        <dbReference type="EMBL" id="GAP04777.1"/>
    </source>
</evidence>
<dbReference type="EMBL" id="CAUZLT010000006">
    <property type="protein sequence ID" value="CAK1253134.1"/>
    <property type="molecule type" value="Genomic_DNA"/>
</dbReference>
<dbReference type="RefSeq" id="WP_059394122.1">
    <property type="nucleotide sequence ID" value="NZ_BOJU01000006.1"/>
</dbReference>
<dbReference type="InterPro" id="IPR008914">
    <property type="entry name" value="PEBP"/>
</dbReference>
<dbReference type="EMBL" id="DF968085">
    <property type="protein sequence ID" value="GAP04777.1"/>
    <property type="molecule type" value="Genomic_DNA"/>
</dbReference>
<dbReference type="Proteomes" id="UP001314262">
    <property type="component" value="Unassembled WGS sequence"/>
</dbReference>
<organism evidence="2">
    <name type="scientific">Fructobacillus tropaeoli</name>
    <dbReference type="NCBI Taxonomy" id="709323"/>
    <lineage>
        <taxon>Bacteria</taxon>
        <taxon>Bacillati</taxon>
        <taxon>Bacillota</taxon>
        <taxon>Bacilli</taxon>
        <taxon>Lactobacillales</taxon>
        <taxon>Lactobacillaceae</taxon>
        <taxon>Fructobacillus</taxon>
    </lineage>
</organism>
<dbReference type="Gene3D" id="3.90.280.10">
    <property type="entry name" value="PEBP-like"/>
    <property type="match status" value="1"/>
</dbReference>